<evidence type="ECO:0000256" key="1">
    <source>
        <dbReference type="SAM" id="SignalP"/>
    </source>
</evidence>
<accession>A0ABT9ISR6</accession>
<protein>
    <submittedName>
        <fullName evidence="2">Uncharacterized protein</fullName>
    </submittedName>
</protein>
<organism evidence="2 3">
    <name type="scientific">Arthrobacter horti</name>
    <dbReference type="NCBI Taxonomy" id="3068273"/>
    <lineage>
        <taxon>Bacteria</taxon>
        <taxon>Bacillati</taxon>
        <taxon>Actinomycetota</taxon>
        <taxon>Actinomycetes</taxon>
        <taxon>Micrococcales</taxon>
        <taxon>Micrococcaceae</taxon>
        <taxon>Arthrobacter</taxon>
    </lineage>
</organism>
<name>A0ABT9ISR6_9MICC</name>
<comment type="caution">
    <text evidence="2">The sequence shown here is derived from an EMBL/GenBank/DDBJ whole genome shotgun (WGS) entry which is preliminary data.</text>
</comment>
<evidence type="ECO:0000313" key="2">
    <source>
        <dbReference type="EMBL" id="MDP5228623.1"/>
    </source>
</evidence>
<sequence>MTLRAVPRTVRAAVVVLLSAAALAATVTTTQAAFHAGFTGEARADGSIDIAQSEDGTSQHPTAAEAKALPQANPGVPVRALAEIPHGWPTVPTAVVPVQIHNLSPQAVVTLRLKLDGGTAGTALFSRLAVGLQVDGRQAGDGTVLPGTWFQSHPDGALVTERLESGRSARLDLHVWMGPEATPADYAQALDLGVQVTGETVGGEIIALETDWT</sequence>
<proteinExistence type="predicted"/>
<dbReference type="RefSeq" id="WP_305997668.1">
    <property type="nucleotide sequence ID" value="NZ_JAVALS010000019.1"/>
</dbReference>
<keyword evidence="1" id="KW-0732">Signal</keyword>
<reference evidence="2 3" key="1">
    <citation type="submission" date="2023-08" db="EMBL/GenBank/DDBJ databases">
        <title>Arthrobacter horti sp. nov., isolated from forest soil.</title>
        <authorList>
            <person name="Park M."/>
        </authorList>
    </citation>
    <scope>NUCLEOTIDE SEQUENCE [LARGE SCALE GENOMIC DNA]</scope>
    <source>
        <strain evidence="2 3">YJM1</strain>
    </source>
</reference>
<dbReference type="Proteomes" id="UP001232725">
    <property type="component" value="Unassembled WGS sequence"/>
</dbReference>
<gene>
    <name evidence="2" type="ORF">Q9R02_15810</name>
</gene>
<feature type="chain" id="PRO_5045998917" evidence="1">
    <location>
        <begin position="25"/>
        <end position="213"/>
    </location>
</feature>
<evidence type="ECO:0000313" key="3">
    <source>
        <dbReference type="Proteomes" id="UP001232725"/>
    </source>
</evidence>
<dbReference type="EMBL" id="JAVALS010000019">
    <property type="protein sequence ID" value="MDP5228623.1"/>
    <property type="molecule type" value="Genomic_DNA"/>
</dbReference>
<feature type="signal peptide" evidence="1">
    <location>
        <begin position="1"/>
        <end position="24"/>
    </location>
</feature>
<keyword evidence="3" id="KW-1185">Reference proteome</keyword>